<keyword evidence="1" id="KW-1133">Transmembrane helix</keyword>
<dbReference type="EMBL" id="CP036289">
    <property type="protein sequence ID" value="QDU76680.1"/>
    <property type="molecule type" value="Genomic_DNA"/>
</dbReference>
<feature type="transmembrane region" description="Helical" evidence="1">
    <location>
        <begin position="73"/>
        <end position="93"/>
    </location>
</feature>
<dbReference type="Proteomes" id="UP000318626">
    <property type="component" value="Chromosome"/>
</dbReference>
<organism evidence="2 3">
    <name type="scientific">Bremerella volcania</name>
    <dbReference type="NCBI Taxonomy" id="2527984"/>
    <lineage>
        <taxon>Bacteria</taxon>
        <taxon>Pseudomonadati</taxon>
        <taxon>Planctomycetota</taxon>
        <taxon>Planctomycetia</taxon>
        <taxon>Pirellulales</taxon>
        <taxon>Pirellulaceae</taxon>
        <taxon>Bremerella</taxon>
    </lineage>
</organism>
<dbReference type="KEGG" id="bvo:Pan97_37350"/>
<feature type="transmembrane region" description="Helical" evidence="1">
    <location>
        <begin position="38"/>
        <end position="61"/>
    </location>
</feature>
<sequence length="102" mass="11233">MEGIALILLGLCWLLGAVNIVCFIMVLVKMFYYEDVGLAGLTLLLTFCSGVGVFLGFVAGWMNVAKYDAMRLMGFWTAISLAQCMFAVAYALIQLQAEGYFH</sequence>
<gene>
    <name evidence="2" type="ORF">Pan97_37350</name>
</gene>
<evidence type="ECO:0000313" key="2">
    <source>
        <dbReference type="EMBL" id="QDU76680.1"/>
    </source>
</evidence>
<protein>
    <submittedName>
        <fullName evidence="2">Uncharacterized protein</fullName>
    </submittedName>
</protein>
<accession>A0A518CBT9</accession>
<reference evidence="3" key="1">
    <citation type="submission" date="2019-02" db="EMBL/GenBank/DDBJ databases">
        <title>Deep-cultivation of Planctomycetes and their phenomic and genomic characterization uncovers novel biology.</title>
        <authorList>
            <person name="Wiegand S."/>
            <person name="Jogler M."/>
            <person name="Boedeker C."/>
            <person name="Pinto D."/>
            <person name="Vollmers J."/>
            <person name="Rivas-Marin E."/>
            <person name="Kohn T."/>
            <person name="Peeters S.H."/>
            <person name="Heuer A."/>
            <person name="Rast P."/>
            <person name="Oberbeckmann S."/>
            <person name="Bunk B."/>
            <person name="Jeske O."/>
            <person name="Meyerdierks A."/>
            <person name="Storesund J.E."/>
            <person name="Kallscheuer N."/>
            <person name="Luecker S."/>
            <person name="Lage O.M."/>
            <person name="Pohl T."/>
            <person name="Merkel B.J."/>
            <person name="Hornburger P."/>
            <person name="Mueller R.-W."/>
            <person name="Bruemmer F."/>
            <person name="Labrenz M."/>
            <person name="Spormann A.M."/>
            <person name="Op den Camp H."/>
            <person name="Overmann J."/>
            <person name="Amann R."/>
            <person name="Jetten M.S.M."/>
            <person name="Mascher T."/>
            <person name="Medema M.H."/>
            <person name="Devos D.P."/>
            <person name="Kaster A.-K."/>
            <person name="Ovreas L."/>
            <person name="Rohde M."/>
            <person name="Galperin M.Y."/>
            <person name="Jogler C."/>
        </authorList>
    </citation>
    <scope>NUCLEOTIDE SEQUENCE [LARGE SCALE GENOMIC DNA]</scope>
    <source>
        <strain evidence="3">Pan97</strain>
    </source>
</reference>
<keyword evidence="1" id="KW-0472">Membrane</keyword>
<proteinExistence type="predicted"/>
<evidence type="ECO:0000256" key="1">
    <source>
        <dbReference type="SAM" id="Phobius"/>
    </source>
</evidence>
<keyword evidence="1" id="KW-0812">Transmembrane</keyword>
<keyword evidence="3" id="KW-1185">Reference proteome</keyword>
<evidence type="ECO:0000313" key="3">
    <source>
        <dbReference type="Proteomes" id="UP000318626"/>
    </source>
</evidence>
<dbReference type="RefSeq" id="WP_144974977.1">
    <property type="nucleotide sequence ID" value="NZ_CP036289.1"/>
</dbReference>
<dbReference type="AlphaFoldDB" id="A0A518CBT9"/>
<name>A0A518CBT9_9BACT</name>
<dbReference type="OrthoDB" id="285473at2"/>
<feature type="transmembrane region" description="Helical" evidence="1">
    <location>
        <begin position="7"/>
        <end position="32"/>
    </location>
</feature>